<evidence type="ECO:0000313" key="1">
    <source>
        <dbReference type="EMBL" id="CRF52148.1"/>
    </source>
</evidence>
<organism evidence="1 2">
    <name type="scientific">Helicobacter ailurogastricus</name>
    <dbReference type="NCBI Taxonomy" id="1578720"/>
    <lineage>
        <taxon>Bacteria</taxon>
        <taxon>Pseudomonadati</taxon>
        <taxon>Campylobacterota</taxon>
        <taxon>Epsilonproteobacteria</taxon>
        <taxon>Campylobacterales</taxon>
        <taxon>Helicobacteraceae</taxon>
        <taxon>Helicobacter</taxon>
    </lineage>
</organism>
<proteinExistence type="predicted"/>
<gene>
    <name evidence="1" type="ORF">HAL07_02740</name>
</gene>
<dbReference type="EMBL" id="CDMG01000002">
    <property type="protein sequence ID" value="CRF52148.1"/>
    <property type="molecule type" value="Genomic_DNA"/>
</dbReference>
<dbReference type="AlphaFoldDB" id="A0A0K2XZQ4"/>
<sequence length="62" mass="6781">MQGRVNVIFVPIAHRQPKFRGCLGVSRSHFGFFQKAGFLRLGAGFVGGLESMLCFGMDASFV</sequence>
<evidence type="ECO:0000313" key="2">
    <source>
        <dbReference type="Proteomes" id="UP000043437"/>
    </source>
</evidence>
<accession>A0A0K2XZQ4</accession>
<protein>
    <submittedName>
        <fullName evidence="1">Uncharacterized protein</fullName>
    </submittedName>
</protein>
<reference evidence="2" key="1">
    <citation type="submission" date="2014-12" db="EMBL/GenBank/DDBJ databases">
        <authorList>
            <person name="Jaenicke S."/>
        </authorList>
    </citation>
    <scope>NUCLEOTIDE SEQUENCE [LARGE SCALE GENOMIC DNA]</scope>
</reference>
<name>A0A0K2XZQ4_9HELI</name>
<dbReference type="Proteomes" id="UP000043437">
    <property type="component" value="Unassembled WGS sequence"/>
</dbReference>